<proteinExistence type="predicted"/>
<gene>
    <name evidence="1" type="ORF">BST29_08035</name>
</gene>
<keyword evidence="2" id="KW-1185">Reference proteome</keyword>
<comment type="caution">
    <text evidence="1">The sequence shown here is derived from an EMBL/GenBank/DDBJ whole genome shotgun (WGS) entry which is preliminary data.</text>
</comment>
<organism evidence="1 2">
    <name type="scientific">Mycobacterium malmoense</name>
    <dbReference type="NCBI Taxonomy" id="1780"/>
    <lineage>
        <taxon>Bacteria</taxon>
        <taxon>Bacillati</taxon>
        <taxon>Actinomycetota</taxon>
        <taxon>Actinomycetes</taxon>
        <taxon>Mycobacteriales</taxon>
        <taxon>Mycobacteriaceae</taxon>
        <taxon>Mycobacterium</taxon>
    </lineage>
</organism>
<dbReference type="Proteomes" id="UP000243140">
    <property type="component" value="Unassembled WGS sequence"/>
</dbReference>
<reference evidence="1 2" key="1">
    <citation type="submission" date="2017-02" db="EMBL/GenBank/DDBJ databases">
        <title>The new phylogeny of genus Mycobacterium.</title>
        <authorList>
            <person name="Tortoli E."/>
            <person name="Trovato A."/>
            <person name="Cirillo D.M."/>
        </authorList>
    </citation>
    <scope>NUCLEOTIDE SEQUENCE [LARGE SCALE GENOMIC DNA]</scope>
    <source>
        <strain evidence="1 2">IP1130001</strain>
    </source>
</reference>
<dbReference type="EMBL" id="MVHV01000006">
    <property type="protein sequence ID" value="ORA83936.1"/>
    <property type="molecule type" value="Genomic_DNA"/>
</dbReference>
<dbReference type="RefSeq" id="WP_083010148.1">
    <property type="nucleotide sequence ID" value="NZ_CP060015.1"/>
</dbReference>
<accession>A0ABX3STY8</accession>
<sequence length="134" mass="14862">MFTLLVSWLLVACVPGLLMLATLGLGRLEKELAHDTVTATDVDEFLEHAEAVDVHMLAREGMPEALEYLHRRQAQRLADSPPLDAHVGRHRAETVLATFATDFGDRNEAGLPTRIHTHPRVNPQYGGTRHVNPV</sequence>
<evidence type="ECO:0000313" key="1">
    <source>
        <dbReference type="EMBL" id="ORA83936.1"/>
    </source>
</evidence>
<evidence type="ECO:0000313" key="2">
    <source>
        <dbReference type="Proteomes" id="UP000243140"/>
    </source>
</evidence>
<protein>
    <submittedName>
        <fullName evidence="1">Uncharacterized protein</fullName>
    </submittedName>
</protein>
<name>A0ABX3STY8_MYCMA</name>